<evidence type="ECO:0000313" key="3">
    <source>
        <dbReference type="Proteomes" id="UP001501565"/>
    </source>
</evidence>
<keyword evidence="1" id="KW-1133">Transmembrane helix</keyword>
<keyword evidence="3" id="KW-1185">Reference proteome</keyword>
<dbReference type="Pfam" id="PF04367">
    <property type="entry name" value="DUF502"/>
    <property type="match status" value="1"/>
</dbReference>
<keyword evidence="1" id="KW-0472">Membrane</keyword>
<name>A0ABP7MCG5_9GAMM</name>
<dbReference type="RefSeq" id="WP_344796110.1">
    <property type="nucleotide sequence ID" value="NZ_BAABBN010000004.1"/>
</dbReference>
<comment type="caution">
    <text evidence="2">The sequence shown here is derived from an EMBL/GenBank/DDBJ whole genome shotgun (WGS) entry which is preliminary data.</text>
</comment>
<keyword evidence="1" id="KW-0812">Transmembrane</keyword>
<dbReference type="EMBL" id="BAABBN010000004">
    <property type="protein sequence ID" value="GAA3917125.1"/>
    <property type="molecule type" value="Genomic_DNA"/>
</dbReference>
<protein>
    <submittedName>
        <fullName evidence="2">DUF502 domain-containing protein</fullName>
    </submittedName>
</protein>
<dbReference type="PANTHER" id="PTHR31876:SF26">
    <property type="entry name" value="PROTEIN LIKE COV 2"/>
    <property type="match status" value="1"/>
</dbReference>
<reference evidence="3" key="1">
    <citation type="journal article" date="2019" name="Int. J. Syst. Evol. Microbiol.">
        <title>The Global Catalogue of Microorganisms (GCM) 10K type strain sequencing project: providing services to taxonomists for standard genome sequencing and annotation.</title>
        <authorList>
            <consortium name="The Broad Institute Genomics Platform"/>
            <consortium name="The Broad Institute Genome Sequencing Center for Infectious Disease"/>
            <person name="Wu L."/>
            <person name="Ma J."/>
        </authorList>
    </citation>
    <scope>NUCLEOTIDE SEQUENCE [LARGE SCALE GENOMIC DNA]</scope>
    <source>
        <strain evidence="3">JCM 17551</strain>
    </source>
</reference>
<proteinExistence type="predicted"/>
<feature type="transmembrane region" description="Helical" evidence="1">
    <location>
        <begin position="58"/>
        <end position="80"/>
    </location>
</feature>
<sequence length="221" mass="24329">MNHVTKEDFFKKSALGGLIILLPIAILWMGFNWLFRLVTDLIQPLTNLVVNFIGLPEFIGDLLVLSVMVLFCFAVGYFVSTQLGTYLHHKFDDRLAKLAPGYRMVKEIVDQFFGDQSKSPFANGEVALVRPFGDAVKTEVTAIVTSKHPDGRYTVFVPTGPNPTSGNMFHLDASQVTLYPDAKVEDMMRTIIACGAGSGALFQAKPVEPAQLEEGSEKPES</sequence>
<dbReference type="PANTHER" id="PTHR31876">
    <property type="entry name" value="COV-LIKE PROTEIN 1"/>
    <property type="match status" value="1"/>
</dbReference>
<evidence type="ECO:0000313" key="2">
    <source>
        <dbReference type="EMBL" id="GAA3917125.1"/>
    </source>
</evidence>
<organism evidence="2 3">
    <name type="scientific">Litoribacillus peritrichatus</name>
    <dbReference type="NCBI Taxonomy" id="718191"/>
    <lineage>
        <taxon>Bacteria</taxon>
        <taxon>Pseudomonadati</taxon>
        <taxon>Pseudomonadota</taxon>
        <taxon>Gammaproteobacteria</taxon>
        <taxon>Oceanospirillales</taxon>
        <taxon>Oceanospirillaceae</taxon>
        <taxon>Litoribacillus</taxon>
    </lineage>
</organism>
<accession>A0ABP7MCG5</accession>
<dbReference type="Proteomes" id="UP001501565">
    <property type="component" value="Unassembled WGS sequence"/>
</dbReference>
<dbReference type="InterPro" id="IPR007462">
    <property type="entry name" value="COV1-like"/>
</dbReference>
<feature type="transmembrane region" description="Helical" evidence="1">
    <location>
        <begin position="15"/>
        <end position="38"/>
    </location>
</feature>
<gene>
    <name evidence="2" type="ORF">GCM10022277_10050</name>
</gene>
<evidence type="ECO:0000256" key="1">
    <source>
        <dbReference type="SAM" id="Phobius"/>
    </source>
</evidence>